<organism evidence="2 3">
    <name type="scientific">Mycolicibacterium parafortuitum</name>
    <name type="common">Mycobacterium parafortuitum</name>
    <dbReference type="NCBI Taxonomy" id="39692"/>
    <lineage>
        <taxon>Bacteria</taxon>
        <taxon>Bacillati</taxon>
        <taxon>Actinomycetota</taxon>
        <taxon>Actinomycetes</taxon>
        <taxon>Mycobacteriales</taxon>
        <taxon>Mycobacteriaceae</taxon>
        <taxon>Mycolicibacterium</taxon>
    </lineage>
</organism>
<gene>
    <name evidence="2" type="ORF">MPRF_35260</name>
</gene>
<feature type="region of interest" description="Disordered" evidence="1">
    <location>
        <begin position="75"/>
        <end position="123"/>
    </location>
</feature>
<dbReference type="RefSeq" id="WP_163766998.1">
    <property type="nucleotide sequence ID" value="NZ_AP022598.1"/>
</dbReference>
<dbReference type="EMBL" id="AP022598">
    <property type="protein sequence ID" value="BBY76627.1"/>
    <property type="molecule type" value="Genomic_DNA"/>
</dbReference>
<name>A0A7I7U5P6_MYCPF</name>
<proteinExistence type="predicted"/>
<reference evidence="2 3" key="1">
    <citation type="journal article" date="2019" name="Emerg. Microbes Infect.">
        <title>Comprehensive subspecies identification of 175 nontuberculous mycobacteria species based on 7547 genomic profiles.</title>
        <authorList>
            <person name="Matsumoto Y."/>
            <person name="Kinjo T."/>
            <person name="Motooka D."/>
            <person name="Nabeya D."/>
            <person name="Jung N."/>
            <person name="Uechi K."/>
            <person name="Horii T."/>
            <person name="Iida T."/>
            <person name="Fujita J."/>
            <person name="Nakamura S."/>
        </authorList>
    </citation>
    <scope>NUCLEOTIDE SEQUENCE [LARGE SCALE GENOMIC DNA]</scope>
    <source>
        <strain evidence="2 3">JCM 6367</strain>
    </source>
</reference>
<evidence type="ECO:0000313" key="3">
    <source>
        <dbReference type="Proteomes" id="UP000466554"/>
    </source>
</evidence>
<evidence type="ECO:0000256" key="1">
    <source>
        <dbReference type="SAM" id="MobiDB-lite"/>
    </source>
</evidence>
<feature type="compositionally biased region" description="Basic and acidic residues" evidence="1">
    <location>
        <begin position="111"/>
        <end position="123"/>
    </location>
</feature>
<dbReference type="Proteomes" id="UP000466554">
    <property type="component" value="Chromosome"/>
</dbReference>
<evidence type="ECO:0000313" key="2">
    <source>
        <dbReference type="EMBL" id="BBY76627.1"/>
    </source>
</evidence>
<protein>
    <submittedName>
        <fullName evidence="2">Uncharacterized protein</fullName>
    </submittedName>
</protein>
<sequence length="123" mass="13059">MVSTDPLRQCFLAEWYQPDLSVCGLDGMKALLDDAATRRSNDGFPVQLLAAIASVRDEILYGLFVAESAQTVSDTCRGAGRPADRVTGGVQARVGDWASGAPDDPSALPDGVDRPDPGTHRDQ</sequence>
<accession>A0A7I7U5P6</accession>
<dbReference type="AlphaFoldDB" id="A0A7I7U5P6"/>